<dbReference type="SUPFAM" id="SSF88659">
    <property type="entry name" value="Sigma3 and sigma4 domains of RNA polymerase sigma factors"/>
    <property type="match status" value="1"/>
</dbReference>
<dbReference type="PANTHER" id="PTHR43133">
    <property type="entry name" value="RNA POLYMERASE ECF-TYPE SIGMA FACTO"/>
    <property type="match status" value="1"/>
</dbReference>
<feature type="compositionally biased region" description="Polar residues" evidence="5">
    <location>
        <begin position="221"/>
        <end position="235"/>
    </location>
</feature>
<dbReference type="EMBL" id="JACASI010000001">
    <property type="protein sequence ID" value="MCQ3827821.1"/>
    <property type="molecule type" value="Genomic_DNA"/>
</dbReference>
<dbReference type="RefSeq" id="WP_255872758.1">
    <property type="nucleotide sequence ID" value="NZ_JACASI010000001.1"/>
</dbReference>
<dbReference type="InterPro" id="IPR036388">
    <property type="entry name" value="WH-like_DNA-bd_sf"/>
</dbReference>
<dbReference type="InterPro" id="IPR013324">
    <property type="entry name" value="RNA_pol_sigma_r3/r4-like"/>
</dbReference>
<evidence type="ECO:0000313" key="7">
    <source>
        <dbReference type="EMBL" id="MCQ3827821.1"/>
    </source>
</evidence>
<evidence type="ECO:0000259" key="6">
    <source>
        <dbReference type="Pfam" id="PF08281"/>
    </source>
</evidence>
<comment type="caution">
    <text evidence="7">The sequence shown here is derived from an EMBL/GenBank/DDBJ whole genome shotgun (WGS) entry which is preliminary data.</text>
</comment>
<feature type="domain" description="RNA polymerase sigma factor 70 region 4 type 2" evidence="6">
    <location>
        <begin position="111"/>
        <end position="159"/>
    </location>
</feature>
<gene>
    <name evidence="7" type="ORF">HXX02_00025</name>
</gene>
<dbReference type="Pfam" id="PF08281">
    <property type="entry name" value="Sigma70_r4_2"/>
    <property type="match status" value="1"/>
</dbReference>
<evidence type="ECO:0000256" key="3">
    <source>
        <dbReference type="ARBA" id="ARBA00023125"/>
    </source>
</evidence>
<dbReference type="Gene3D" id="1.10.10.10">
    <property type="entry name" value="Winged helix-like DNA-binding domain superfamily/Winged helix DNA-binding domain"/>
    <property type="match status" value="1"/>
</dbReference>
<keyword evidence="4" id="KW-0804">Transcription</keyword>
<keyword evidence="3" id="KW-0238">DNA-binding</keyword>
<sequence>MFAEKLCSLSDEDLLQQYRSTRNPKAFREIYQRYRDPLFRYCAQMNLERCNLLMEEFWLTLLQEPPSLHGQRLKNWLYTRLHKVLNTVDPNVKADGATESPLQSAVESSDVLSAVQQLPRRQRNIFLLFNECKLSLATIADIERISLSVCRQELAHGRQSVAFNLHGSVRKPWKSSITLAKEAAEMEAAAQVTTERAEAPRKSRARFPWSPRKSSDGAGTGNPTTANSSVEAARA</sequence>
<name>A0ABT1NYF8_9GAMM</name>
<evidence type="ECO:0000256" key="1">
    <source>
        <dbReference type="ARBA" id="ARBA00023015"/>
    </source>
</evidence>
<keyword evidence="1" id="KW-0805">Transcription regulation</keyword>
<evidence type="ECO:0000256" key="2">
    <source>
        <dbReference type="ARBA" id="ARBA00023082"/>
    </source>
</evidence>
<dbReference type="Gene3D" id="1.10.1740.10">
    <property type="match status" value="1"/>
</dbReference>
<dbReference type="Proteomes" id="UP001205566">
    <property type="component" value="Unassembled WGS sequence"/>
</dbReference>
<evidence type="ECO:0000256" key="4">
    <source>
        <dbReference type="ARBA" id="ARBA00023163"/>
    </source>
</evidence>
<dbReference type="InterPro" id="IPR039425">
    <property type="entry name" value="RNA_pol_sigma-70-like"/>
</dbReference>
<feature type="region of interest" description="Disordered" evidence="5">
    <location>
        <begin position="188"/>
        <end position="235"/>
    </location>
</feature>
<accession>A0ABT1NYF8</accession>
<organism evidence="7 8">
    <name type="scientific">Microbulbifer elongatus</name>
    <dbReference type="NCBI Taxonomy" id="86173"/>
    <lineage>
        <taxon>Bacteria</taxon>
        <taxon>Pseudomonadati</taxon>
        <taxon>Pseudomonadota</taxon>
        <taxon>Gammaproteobacteria</taxon>
        <taxon>Cellvibrionales</taxon>
        <taxon>Microbulbiferaceae</taxon>
        <taxon>Microbulbifer</taxon>
    </lineage>
</organism>
<dbReference type="InterPro" id="IPR013249">
    <property type="entry name" value="RNA_pol_sigma70_r4_t2"/>
</dbReference>
<dbReference type="PANTHER" id="PTHR43133:SF8">
    <property type="entry name" value="RNA POLYMERASE SIGMA FACTOR HI_1459-RELATED"/>
    <property type="match status" value="1"/>
</dbReference>
<keyword evidence="8" id="KW-1185">Reference proteome</keyword>
<proteinExistence type="predicted"/>
<keyword evidence="2" id="KW-0731">Sigma factor</keyword>
<protein>
    <submittedName>
        <fullName evidence="7">Sigma-70 family RNA polymerase sigma factor</fullName>
    </submittedName>
</protein>
<evidence type="ECO:0000313" key="8">
    <source>
        <dbReference type="Proteomes" id="UP001205566"/>
    </source>
</evidence>
<reference evidence="7" key="1">
    <citation type="thesis" date="2020" institute="Technische Universitat Dresden" country="Dresden, Germany">
        <title>The Agarolytic System of Microbulbifer elongatus PORT2, Isolated from Batu Karas, Pangandaran West Java Indonesia.</title>
        <authorList>
            <person name="Anggraeni S.R."/>
        </authorList>
    </citation>
    <scope>NUCLEOTIDE SEQUENCE</scope>
    <source>
        <strain evidence="7">PORT2</strain>
    </source>
</reference>
<evidence type="ECO:0000256" key="5">
    <source>
        <dbReference type="SAM" id="MobiDB-lite"/>
    </source>
</evidence>